<reference evidence="1" key="1">
    <citation type="submission" date="2022-11" db="EMBL/GenBank/DDBJ databases">
        <title>Genome Sequence of Boeremia exigua.</title>
        <authorList>
            <person name="Buettner E."/>
        </authorList>
    </citation>
    <scope>NUCLEOTIDE SEQUENCE</scope>
    <source>
        <strain evidence="1">CU02</strain>
    </source>
</reference>
<name>A0ACC2I5D6_9PLEO</name>
<proteinExistence type="predicted"/>
<dbReference type="Proteomes" id="UP001153331">
    <property type="component" value="Unassembled WGS sequence"/>
</dbReference>
<evidence type="ECO:0000313" key="2">
    <source>
        <dbReference type="Proteomes" id="UP001153331"/>
    </source>
</evidence>
<comment type="caution">
    <text evidence="1">The sequence shown here is derived from an EMBL/GenBank/DDBJ whole genome shotgun (WGS) entry which is preliminary data.</text>
</comment>
<keyword evidence="2" id="KW-1185">Reference proteome</keyword>
<sequence length="1085" mass="119430">MIDTEVRAAAAAYSNRTGPQTQPSAEALMEPVLSESISPLSEPGRPPDSTTHEPHLSLPPPALHLQSCISAIPGNQGPDCSATDTCNVTRDLLSPPRCAASAQSSPTIIPLTVQRGKYTPTWTKRHIHRWRSPCLMVLFFVLGAAVSVAHCVLYPKLNGKIVGNSDQQEEKIRFGTACAFLAQICLGTSVWTVYTQWLWRTTMRKEMTIEAWNAAFSADTSVLSLLNWEMLRKVRVGSALAFFAWSLLLPPFFTPATLFIYESTAVREVTAAMPYPNIALDSEAHRYSYSPPVRRGTRQRIDDQSRIFTGPRTQLNLVSTAASSFGEILPADLPFNNSAYTVDFFAPIVRCEDANQTMSTKIDSYLQEGMSASWGSAKESDSAYFGFVPTWNSSNTITAVWHPRQQTPARPLNHFWLTFMRPRIDESGARVKDRHYQVCQPHNASYSLNISQYHGVQNVTGSYVIGDTVPFPVDGQEIISNMTQHAYAAFMWVLCDQLVGKMAWYVESNTSTNTAPSAPPIQGASQFGIIESPISRTSLLGSLDIDAFFEFDEEKGLYQDQNISQIYNLSDQRLRDKARARNRTLDTLIEELSFNTTISLMHNSLFTNLTNTTVHLTNDVNRYSYKAYGLFLPYALANFFTLVCVLVGAWSYLNDDVLPDKKIQEIIYAARPELRYGSKKWSVVDVDGLRSSVTFRVVQDEKRSGTEVRAERDFCEAGWRTSVRLVKAASPLRKRTDQPCWSARSIALRYSCPDLRYIDIMRVLHLVAAIAASGFAAAFEFEASEIERGDKVFGGEYAFKDSAPAVFLDTLVGADKNETLPQLQDRSAELVERQQCQTGYGYCSGTQCCRGGDYCEAGNMCVLYEGRGVCCTDLRCTAVVRDGSTSFARASTPAPPAPTITQPPRTTQVIVDSFTTYYWTVRWRYFSYYWTIFQAQSTVTYTTITYTTIYTTTATDERAASAIFAEVSKTITFSTPADATTLASLLDAAPSPTATPTTPLLTALGSSEAAGPTSQEISLDAPGDDETSSGLSVTRSSTTRTSSRPVSSSSAPTTAVGGASSAGSVVVQTTFVVLAALSGVLMTWL</sequence>
<accession>A0ACC2I5D6</accession>
<protein>
    <submittedName>
        <fullName evidence="1">Uncharacterized protein</fullName>
    </submittedName>
</protein>
<evidence type="ECO:0000313" key="1">
    <source>
        <dbReference type="EMBL" id="KAJ8110554.1"/>
    </source>
</evidence>
<dbReference type="EMBL" id="JAPHNI010000488">
    <property type="protein sequence ID" value="KAJ8110554.1"/>
    <property type="molecule type" value="Genomic_DNA"/>
</dbReference>
<organism evidence="1 2">
    <name type="scientific">Boeremia exigua</name>
    <dbReference type="NCBI Taxonomy" id="749465"/>
    <lineage>
        <taxon>Eukaryota</taxon>
        <taxon>Fungi</taxon>
        <taxon>Dikarya</taxon>
        <taxon>Ascomycota</taxon>
        <taxon>Pezizomycotina</taxon>
        <taxon>Dothideomycetes</taxon>
        <taxon>Pleosporomycetidae</taxon>
        <taxon>Pleosporales</taxon>
        <taxon>Pleosporineae</taxon>
        <taxon>Didymellaceae</taxon>
        <taxon>Boeremia</taxon>
    </lineage>
</organism>
<gene>
    <name evidence="1" type="ORF">OPT61_g6636</name>
</gene>